<dbReference type="InterPro" id="IPR050680">
    <property type="entry name" value="YpeA/RimI_acetyltransf"/>
</dbReference>
<feature type="domain" description="N-acetyltransferase" evidence="3">
    <location>
        <begin position="1"/>
        <end position="143"/>
    </location>
</feature>
<reference evidence="4 5" key="1">
    <citation type="submission" date="2020-06" db="EMBL/GenBank/DDBJ databases">
        <title>Synonyms of Asaia species.</title>
        <authorList>
            <person name="Sombolestani A."/>
        </authorList>
    </citation>
    <scope>NUCLEOTIDE SEQUENCE [LARGE SCALE GENOMIC DNA]</scope>
    <source>
        <strain evidence="4 5">LMG 27047</strain>
    </source>
</reference>
<dbReference type="CDD" id="cd04301">
    <property type="entry name" value="NAT_SF"/>
    <property type="match status" value="1"/>
</dbReference>
<dbReference type="InterPro" id="IPR000182">
    <property type="entry name" value="GNAT_dom"/>
</dbReference>
<dbReference type="SUPFAM" id="SSF55729">
    <property type="entry name" value="Acyl-CoA N-acyltransferases (Nat)"/>
    <property type="match status" value="1"/>
</dbReference>
<evidence type="ECO:0000256" key="2">
    <source>
        <dbReference type="ARBA" id="ARBA00023315"/>
    </source>
</evidence>
<dbReference type="EMBL" id="JABXXV010000002">
    <property type="protein sequence ID" value="NVN46212.1"/>
    <property type="molecule type" value="Genomic_DNA"/>
</dbReference>
<dbReference type="PANTHER" id="PTHR43420:SF12">
    <property type="entry name" value="N-ACETYLTRANSFERASE DOMAIN-CONTAINING PROTEIN"/>
    <property type="match status" value="1"/>
</dbReference>
<dbReference type="PROSITE" id="PS51186">
    <property type="entry name" value="GNAT"/>
    <property type="match status" value="1"/>
</dbReference>
<dbReference type="PANTHER" id="PTHR43420">
    <property type="entry name" value="ACETYLTRANSFERASE"/>
    <property type="match status" value="1"/>
</dbReference>
<evidence type="ECO:0000313" key="4">
    <source>
        <dbReference type="EMBL" id="NVN46212.1"/>
    </source>
</evidence>
<organism evidence="4 5">
    <name type="scientific">Asaia spathodeae</name>
    <dbReference type="NCBI Taxonomy" id="657016"/>
    <lineage>
        <taxon>Bacteria</taxon>
        <taxon>Pseudomonadati</taxon>
        <taxon>Pseudomonadota</taxon>
        <taxon>Alphaproteobacteria</taxon>
        <taxon>Acetobacterales</taxon>
        <taxon>Acetobacteraceae</taxon>
        <taxon>Asaia</taxon>
    </lineage>
</organism>
<evidence type="ECO:0000259" key="3">
    <source>
        <dbReference type="PROSITE" id="PS51186"/>
    </source>
</evidence>
<name>A0ABX2P3S2_9PROT</name>
<protein>
    <submittedName>
        <fullName evidence="4">GNAT family N-acetyltransferase</fullName>
    </submittedName>
</protein>
<evidence type="ECO:0000313" key="5">
    <source>
        <dbReference type="Proteomes" id="UP001516351"/>
    </source>
</evidence>
<comment type="caution">
    <text evidence="4">The sequence shown here is derived from an EMBL/GenBank/DDBJ whole genome shotgun (WGS) entry which is preliminary data.</text>
</comment>
<dbReference type="Proteomes" id="UP001516351">
    <property type="component" value="Unassembled WGS sequence"/>
</dbReference>
<dbReference type="InterPro" id="IPR016181">
    <property type="entry name" value="Acyl_CoA_acyltransferase"/>
</dbReference>
<keyword evidence="5" id="KW-1185">Reference proteome</keyword>
<keyword evidence="1" id="KW-0808">Transferase</keyword>
<evidence type="ECO:0000256" key="1">
    <source>
        <dbReference type="ARBA" id="ARBA00022679"/>
    </source>
</evidence>
<dbReference type="Pfam" id="PF00583">
    <property type="entry name" value="Acetyltransf_1"/>
    <property type="match status" value="1"/>
</dbReference>
<dbReference type="Gene3D" id="3.40.630.30">
    <property type="match status" value="1"/>
</dbReference>
<proteinExistence type="predicted"/>
<sequence length="147" mass="16102">MLAGPSHASLLSELHSACFEEDERWNEDAFSGLFATPGIMAWVIVADEDPAGLLMLRQSADEAEILTLGVHPRYRRKNLAAQLLVAGCAALRARDVSTLFLEVSVRNDAATALYLKHGFILCGRRKAYYPDGSDASVLSYDLTSVMR</sequence>
<gene>
    <name evidence="4" type="ORF">HW542_05245</name>
</gene>
<accession>A0ABX2P3S2</accession>
<keyword evidence="2" id="KW-0012">Acyltransferase</keyword>